<dbReference type="PANTHER" id="PTHR21049:SF0">
    <property type="entry name" value="DOLICHYL-DIPHOSPHOOLIGOSACCHARIDE--PROTEIN GLYCOSYLTRANSFERASE SUBUNIT 1"/>
    <property type="match status" value="1"/>
</dbReference>
<evidence type="ECO:0000256" key="1">
    <source>
        <dbReference type="ARBA" id="ARBA00002791"/>
    </source>
</evidence>
<dbReference type="GO" id="GO:0018279">
    <property type="term" value="P:protein N-linked glycosylation via asparagine"/>
    <property type="evidence" value="ECO:0007669"/>
    <property type="project" value="TreeGrafter"/>
</dbReference>
<evidence type="ECO:0000256" key="3">
    <source>
        <dbReference type="ARBA" id="ARBA00004922"/>
    </source>
</evidence>
<keyword evidence="10 11" id="KW-0472">Membrane</keyword>
<dbReference type="EMBL" id="GBHO01015849">
    <property type="protein sequence ID" value="JAG27755.1"/>
    <property type="molecule type" value="Transcribed_RNA"/>
</dbReference>
<sequence length="644" mass="72747">RWLGWPVDDCCLSLTCHLTLGNFSYNLYSGRVLFLKMGRIKDVLGLLFCVLFVLFSVKFSAASDAIVKDIVIKNVDRSIDISTQLVKISCKIQLENTGKSPVGKFLFSVEPDVKEQVSYISAQTADSSKTPLSIIKTSVQGRPDDGFWKVDLKDPLSAGGTTTIEVDYVLTDALSPYPTHITQKEKQLIKYIGSYYLYSPYQCLKQTTSVAVGTRNVESYSKLSPSSMTADRISYGPYNQVAPFSIEPMTIHYENNNPFLKVSRLERTIEVSHWGNIAIEETIDLVHTGAVLKGPFSRYDFQREMQNGLSAVKSFKTVLPASASDAYYRDEIGNISTSHMRILGDSVELDLRPRFPLFGGWKTHYVLGYNVPSYEYLFHSGDNYKLKVRVLDHIFDDMVVDEVITKIILPEGAENINLVTPYSMTRLPDSRHSTYLDTKGRPVITITKRNLVENHIQSLELDYVFPRILMLQEPLLVALAFYIMFLMVIIYVRLDFSISKDEIGESRLRVSGILDKLLNYLDKRGATYASFDDQFTKVKTSKDVNSFNSAAKNINQEYKNVSGLISDLIAKLKPDAPEVSEKVGEIQKLDKTLKEIYNQKQALYVDKLIPGKISRGAFVDAETTLNKKKDETVDKINSIIKNLH</sequence>
<reference evidence="13" key="3">
    <citation type="journal article" date="2016" name="Gigascience">
        <title>De novo construction of an expanded transcriptome assembly for the western tarnished plant bug, Lygus hesperus.</title>
        <authorList>
            <person name="Tassone E.E."/>
            <person name="Geib S.M."/>
            <person name="Hall B."/>
            <person name="Fabrick J.A."/>
            <person name="Brent C.S."/>
            <person name="Hull J.J."/>
        </authorList>
    </citation>
    <scope>NUCLEOTIDE SEQUENCE</scope>
</reference>
<comment type="similarity">
    <text evidence="4 11">Belongs to the OST1 family.</text>
</comment>
<comment type="subunit">
    <text evidence="11">Component of the oligosaccharyltransferase (OST) complex.</text>
</comment>
<keyword evidence="8 11" id="KW-0256">Endoplasmic reticulum</keyword>
<feature type="non-terminal residue" evidence="12">
    <location>
        <position position="1"/>
    </location>
</feature>
<proteinExistence type="inferred from homology"/>
<accession>A0A0A9YE32</accession>
<evidence type="ECO:0000256" key="4">
    <source>
        <dbReference type="ARBA" id="ARBA00008905"/>
    </source>
</evidence>
<keyword evidence="6 11" id="KW-0812">Transmembrane</keyword>
<dbReference type="InterPro" id="IPR039491">
    <property type="entry name" value="REX1-B"/>
</dbReference>
<name>A0A0A9YE32_LYGHE</name>
<comment type="caution">
    <text evidence="11">Lacks conserved residue(s) required for the propagation of feature annotation.</text>
</comment>
<dbReference type="Pfam" id="PF14966">
    <property type="entry name" value="DNA_repr_REX1B"/>
    <property type="match status" value="1"/>
</dbReference>
<reference evidence="12" key="1">
    <citation type="journal article" date="2014" name="PLoS ONE">
        <title>Transcriptome-Based Identification of ABC Transporters in the Western Tarnished Plant Bug Lygus hesperus.</title>
        <authorList>
            <person name="Hull J.J."/>
            <person name="Chaney K."/>
            <person name="Geib S.M."/>
            <person name="Fabrick J.A."/>
            <person name="Brent C.S."/>
            <person name="Walsh D."/>
            <person name="Lavine L.C."/>
        </authorList>
    </citation>
    <scope>NUCLEOTIDE SEQUENCE</scope>
</reference>
<dbReference type="GO" id="GO:0008250">
    <property type="term" value="C:oligosaccharyltransferase complex"/>
    <property type="evidence" value="ECO:0007669"/>
    <property type="project" value="UniProtKB-UniRule"/>
</dbReference>
<gene>
    <name evidence="12" type="primary">RPN1</name>
    <name evidence="13" type="synonym">RPN1_2</name>
    <name evidence="12" type="ORF">CM83_68663</name>
    <name evidence="13" type="ORF">g.72350</name>
</gene>
<comment type="pathway">
    <text evidence="3 11">Protein modification; protein glycosylation.</text>
</comment>
<dbReference type="UniPathway" id="UPA00378"/>
<evidence type="ECO:0000256" key="10">
    <source>
        <dbReference type="ARBA" id="ARBA00023136"/>
    </source>
</evidence>
<keyword evidence="7" id="KW-0732">Signal</keyword>
<reference evidence="12" key="2">
    <citation type="submission" date="2014-07" db="EMBL/GenBank/DDBJ databases">
        <authorList>
            <person name="Hull J."/>
        </authorList>
    </citation>
    <scope>NUCLEOTIDE SEQUENCE</scope>
</reference>
<evidence type="ECO:0000313" key="12">
    <source>
        <dbReference type="EMBL" id="JAG27755.1"/>
    </source>
</evidence>
<dbReference type="GO" id="GO:0016740">
    <property type="term" value="F:transferase activity"/>
    <property type="evidence" value="ECO:0007669"/>
    <property type="project" value="UniProtKB-KW"/>
</dbReference>
<feature type="transmembrane region" description="Helical" evidence="11">
    <location>
        <begin position="475"/>
        <end position="494"/>
    </location>
</feature>
<dbReference type="EMBL" id="GDHC01015925">
    <property type="protein sequence ID" value="JAQ02704.1"/>
    <property type="molecule type" value="Transcribed_RNA"/>
</dbReference>
<comment type="subcellular location">
    <subcellularLocation>
        <location evidence="2 11">Endoplasmic reticulum membrane</location>
        <topology evidence="2 11">Single-pass type I membrane protein</topology>
    </subcellularLocation>
</comment>
<evidence type="ECO:0000256" key="9">
    <source>
        <dbReference type="ARBA" id="ARBA00022989"/>
    </source>
</evidence>
<evidence type="ECO:0000256" key="11">
    <source>
        <dbReference type="RuleBase" id="RU361143"/>
    </source>
</evidence>
<keyword evidence="9 11" id="KW-1133">Transmembrane helix</keyword>
<dbReference type="PANTHER" id="PTHR21049">
    <property type="entry name" value="RIBOPHORIN I"/>
    <property type="match status" value="1"/>
</dbReference>
<evidence type="ECO:0000256" key="2">
    <source>
        <dbReference type="ARBA" id="ARBA00004115"/>
    </source>
</evidence>
<evidence type="ECO:0000256" key="6">
    <source>
        <dbReference type="ARBA" id="ARBA00022692"/>
    </source>
</evidence>
<evidence type="ECO:0000313" key="13">
    <source>
        <dbReference type="EMBL" id="JAQ02704.1"/>
    </source>
</evidence>
<dbReference type="InterPro" id="IPR007676">
    <property type="entry name" value="Ribophorin_I"/>
</dbReference>
<keyword evidence="12" id="KW-0808">Transferase</keyword>
<comment type="function">
    <text evidence="1 11">Subunit of the oligosaccharyl transferase (OST) complex that catalyzes the initial transfer of a defined glycan (Glc(3)Man(9)GlcNAc(2) in eukaryotes) from the lipid carrier dolichol-pyrophosphate to an asparagine residue within an Asn-X-Ser/Thr consensus motif in nascent polypeptide chains, the first step in protein N-glycosylation. N-glycosylation occurs cotranslationally and the complex associates with the Sec61 complex at the channel-forming translocon complex that mediates protein translocation across the endoplasmic reticulum (ER). All subunits are required for a maximal enzyme activity.</text>
</comment>
<feature type="transmembrane region" description="Helical" evidence="11">
    <location>
        <begin position="43"/>
        <end position="61"/>
    </location>
</feature>
<protein>
    <recommendedName>
        <fullName evidence="5 11">Dolichyl-diphosphooligosaccharide--protein glycosyltransferase subunit 1</fullName>
    </recommendedName>
</protein>
<evidence type="ECO:0000256" key="8">
    <source>
        <dbReference type="ARBA" id="ARBA00022824"/>
    </source>
</evidence>
<dbReference type="Pfam" id="PF04597">
    <property type="entry name" value="Ribophorin_I"/>
    <property type="match status" value="1"/>
</dbReference>
<dbReference type="AlphaFoldDB" id="A0A0A9YE32"/>
<evidence type="ECO:0000256" key="5">
    <source>
        <dbReference type="ARBA" id="ARBA00017611"/>
    </source>
</evidence>
<organism evidence="12">
    <name type="scientific">Lygus hesperus</name>
    <name type="common">Western plant bug</name>
    <dbReference type="NCBI Taxonomy" id="30085"/>
    <lineage>
        <taxon>Eukaryota</taxon>
        <taxon>Metazoa</taxon>
        <taxon>Ecdysozoa</taxon>
        <taxon>Arthropoda</taxon>
        <taxon>Hexapoda</taxon>
        <taxon>Insecta</taxon>
        <taxon>Pterygota</taxon>
        <taxon>Neoptera</taxon>
        <taxon>Paraneoptera</taxon>
        <taxon>Hemiptera</taxon>
        <taxon>Heteroptera</taxon>
        <taxon>Panheteroptera</taxon>
        <taxon>Cimicomorpha</taxon>
        <taxon>Miridae</taxon>
        <taxon>Mirini</taxon>
        <taxon>Lygus</taxon>
    </lineage>
</organism>
<evidence type="ECO:0000256" key="7">
    <source>
        <dbReference type="ARBA" id="ARBA00022729"/>
    </source>
</evidence>